<proteinExistence type="predicted"/>
<dbReference type="GO" id="GO:0035269">
    <property type="term" value="P:protein O-linked glycosylation via mannose"/>
    <property type="evidence" value="ECO:0007669"/>
    <property type="project" value="InterPro"/>
</dbReference>
<evidence type="ECO:0000313" key="4">
    <source>
        <dbReference type="EMBL" id="JAT09787.1"/>
    </source>
</evidence>
<keyword evidence="1" id="KW-0472">Membrane</keyword>
<feature type="domain" description="RXYLT1 C-terminal" evidence="2">
    <location>
        <begin position="210"/>
        <end position="395"/>
    </location>
</feature>
<dbReference type="InterPro" id="IPR057539">
    <property type="entry name" value="RXYLT1_N"/>
</dbReference>
<feature type="domain" description="RXYLT1 N-terminal" evidence="3">
    <location>
        <begin position="65"/>
        <end position="204"/>
    </location>
</feature>
<accession>A0A1B6KEB4</accession>
<dbReference type="PANTHER" id="PTHR15576:SF1">
    <property type="entry name" value="RIBITOL-5-PHOSPHATE XYLOSYLTRANSFERASE 1"/>
    <property type="match status" value="1"/>
</dbReference>
<reference evidence="4" key="1">
    <citation type="submission" date="2015-11" db="EMBL/GenBank/DDBJ databases">
        <title>De novo transcriptome assembly of four potential Pierce s Disease insect vectors from Arizona vineyards.</title>
        <authorList>
            <person name="Tassone E.E."/>
        </authorList>
    </citation>
    <scope>NUCLEOTIDE SEQUENCE</scope>
</reference>
<dbReference type="GO" id="GO:0005794">
    <property type="term" value="C:Golgi apparatus"/>
    <property type="evidence" value="ECO:0007669"/>
    <property type="project" value="TreeGrafter"/>
</dbReference>
<feature type="transmembrane region" description="Helical" evidence="1">
    <location>
        <begin position="9"/>
        <end position="30"/>
    </location>
</feature>
<dbReference type="InterPro" id="IPR055286">
    <property type="entry name" value="RXYLT1-like"/>
</dbReference>
<dbReference type="Pfam" id="PF24786">
    <property type="entry name" value="RXYLT1_N"/>
    <property type="match status" value="1"/>
</dbReference>
<dbReference type="GO" id="GO:0120053">
    <property type="term" value="F:ribitol beta-1,4-xylosyltransferase activity"/>
    <property type="evidence" value="ECO:0007669"/>
    <property type="project" value="InterPro"/>
</dbReference>
<evidence type="ECO:0000259" key="3">
    <source>
        <dbReference type="Pfam" id="PF24786"/>
    </source>
</evidence>
<organism evidence="4">
    <name type="scientific">Graphocephala atropunctata</name>
    <dbReference type="NCBI Taxonomy" id="36148"/>
    <lineage>
        <taxon>Eukaryota</taxon>
        <taxon>Metazoa</taxon>
        <taxon>Ecdysozoa</taxon>
        <taxon>Arthropoda</taxon>
        <taxon>Hexapoda</taxon>
        <taxon>Insecta</taxon>
        <taxon>Pterygota</taxon>
        <taxon>Neoptera</taxon>
        <taxon>Paraneoptera</taxon>
        <taxon>Hemiptera</taxon>
        <taxon>Auchenorrhyncha</taxon>
        <taxon>Membracoidea</taxon>
        <taxon>Cicadellidae</taxon>
        <taxon>Cicadellinae</taxon>
        <taxon>Cicadellini</taxon>
        <taxon>Graphocephala</taxon>
    </lineage>
</organism>
<keyword evidence="1" id="KW-0812">Transmembrane</keyword>
<dbReference type="Pfam" id="PF24785">
    <property type="entry name" value="RXYLT1_C"/>
    <property type="match status" value="1"/>
</dbReference>
<evidence type="ECO:0008006" key="5">
    <source>
        <dbReference type="Google" id="ProtNLM"/>
    </source>
</evidence>
<keyword evidence="1" id="KW-1133">Transmembrane helix</keyword>
<name>A0A1B6KEB4_9HEMI</name>
<evidence type="ECO:0000256" key="1">
    <source>
        <dbReference type="SAM" id="Phobius"/>
    </source>
</evidence>
<dbReference type="InterPro" id="IPR057538">
    <property type="entry name" value="RXYLT1_C"/>
</dbReference>
<protein>
    <recommendedName>
        <fullName evidence="5">Exostosin GT47 domain-containing protein</fullName>
    </recommendedName>
</protein>
<dbReference type="EMBL" id="GEBQ01030190">
    <property type="protein sequence ID" value="JAT09787.1"/>
    <property type="molecule type" value="Transcribed_RNA"/>
</dbReference>
<evidence type="ECO:0000259" key="2">
    <source>
        <dbReference type="Pfam" id="PF24785"/>
    </source>
</evidence>
<dbReference type="AlphaFoldDB" id="A0A1B6KEB4"/>
<dbReference type="PANTHER" id="PTHR15576">
    <property type="entry name" value="RIBITOL-5-PHOSPHATE XYLOSYLTRANSFERASE 1"/>
    <property type="match status" value="1"/>
</dbReference>
<gene>
    <name evidence="4" type="ORF">g.48563</name>
</gene>
<sequence length="397" mass="46024">MCLIRKRVVFLFILCLYCILFLALILYWMYTEHRNVDTDNTSNKLLASVKREQLPISYSVKRIPVEIWGKASLSLYLWQHILKGPLNSIHNGLMKFGNLTLNSFEFSFKNGGGYIQTTVPENVQYLVLVLNGRSPNKVKHAKEWLEYLKRLKQLKKVCLVLLGSEQCENDWILSYMGSRGGKVDVAFLVYDSPLVDNKEIFQWPLGVAEYRGFPDFGKNSIDLLNKRPFIGNFVGTVYKNSSRESMVNLIKRKKWTDKILLIEREEWIPNETVESRQQYIEALQSSDLTLSPAGMNTECYRIYEALALGSVPVVEDIVTPGKCAREAPAPLRLLKQLRAPVIWLSDWANLSTVLHIQQKLSFREITNRRIKAVNWYINFKKLMKRQFLEVLSIKFDD</sequence>